<dbReference type="CDD" id="cd00085">
    <property type="entry name" value="HNHc"/>
    <property type="match status" value="1"/>
</dbReference>
<name>A0A1C2HYM6_ACITH</name>
<organism evidence="2 3">
    <name type="scientific">Acidithiobacillus thiooxidans</name>
    <name type="common">Thiobacillus thiooxidans</name>
    <dbReference type="NCBI Taxonomy" id="930"/>
    <lineage>
        <taxon>Bacteria</taxon>
        <taxon>Pseudomonadati</taxon>
        <taxon>Pseudomonadota</taxon>
        <taxon>Acidithiobacillia</taxon>
        <taxon>Acidithiobacillales</taxon>
        <taxon>Acidithiobacillaceae</taxon>
        <taxon>Acidithiobacillus</taxon>
    </lineage>
</organism>
<dbReference type="EMBL" id="LWRY01000247">
    <property type="protein sequence ID" value="OCX68842.1"/>
    <property type="molecule type" value="Genomic_DNA"/>
</dbReference>
<evidence type="ECO:0000313" key="2">
    <source>
        <dbReference type="EMBL" id="OCX68842.1"/>
    </source>
</evidence>
<keyword evidence="2" id="KW-0378">Hydrolase</keyword>
<keyword evidence="2" id="KW-0255">Endonuclease</keyword>
<dbReference type="InterPro" id="IPR003615">
    <property type="entry name" value="HNH_nuc"/>
</dbReference>
<dbReference type="GO" id="GO:0008270">
    <property type="term" value="F:zinc ion binding"/>
    <property type="evidence" value="ECO:0007669"/>
    <property type="project" value="InterPro"/>
</dbReference>
<evidence type="ECO:0000259" key="1">
    <source>
        <dbReference type="SMART" id="SM00507"/>
    </source>
</evidence>
<dbReference type="InterPro" id="IPR002711">
    <property type="entry name" value="HNH"/>
</dbReference>
<dbReference type="GO" id="GO:0004519">
    <property type="term" value="F:endonuclease activity"/>
    <property type="evidence" value="ECO:0007669"/>
    <property type="project" value="UniProtKB-KW"/>
</dbReference>
<keyword evidence="3" id="KW-1185">Reference proteome</keyword>
<dbReference type="Pfam" id="PF14239">
    <property type="entry name" value="RRXRR"/>
    <property type="match status" value="1"/>
</dbReference>
<dbReference type="InterPro" id="IPR052892">
    <property type="entry name" value="NA-targeting_endonuclease"/>
</dbReference>
<keyword evidence="2" id="KW-0540">Nuclease</keyword>
<proteinExistence type="predicted"/>
<dbReference type="Gene3D" id="1.10.30.50">
    <property type="match status" value="1"/>
</dbReference>
<dbReference type="GO" id="GO:0003676">
    <property type="term" value="F:nucleic acid binding"/>
    <property type="evidence" value="ECO:0007669"/>
    <property type="project" value="InterPro"/>
</dbReference>
<dbReference type="Proteomes" id="UP000095008">
    <property type="component" value="Unassembled WGS sequence"/>
</dbReference>
<gene>
    <name evidence="2" type="ORF">A6M23_17135</name>
</gene>
<dbReference type="AlphaFoldDB" id="A0A1C2HYM6"/>
<accession>A0A1C2HYM6</accession>
<dbReference type="PANTHER" id="PTHR33877:SF2">
    <property type="entry name" value="OS07G0170200 PROTEIN"/>
    <property type="match status" value="1"/>
</dbReference>
<comment type="caution">
    <text evidence="2">The sequence shown here is derived from an EMBL/GenBank/DDBJ whole genome shotgun (WGS) entry which is preliminary data.</text>
</comment>
<sequence length="471" mass="52853">MAVFVLDKRKKPLMPCSEKRARILLERGRARVHRMVPFTIRLVDRLQEDSVLQPLRLKVAPGSKTTGLALVREQETEDADTGEIIRTLAVVTLLELQHRGHAISKALKQRRGHRRFRRNQLRYRPARFLNRKRPTGWLSPSLQHRVDTVTAWVSRLQRWAPVSALSTLLHRFDTQALQNPEISGAEYQHGTLFGYEVREYLLEKWGRKCAYCDAEHTPLTIDHIHPKSKGGSDRVSNLTLACVPCNQRKSNLDVRDYLAHDPKRLARIEAQRKAPLKDAAAVNSTHWALFNRLKDTGLDLEVGTGARCKWNRKRHNMPKAHSLDAACIGPVDGIAHWQQPVLQIKATGRGSYQRTRPTKHGFPRGYLMRSKSAFGFQTGDLVKAIVTKGKKAGVYLGRVAIRASGSFDIQAKNERVQSISHRFCTLIQRADGYGYFWDKIATSQGDAGTGAACAAALSLPGIHAGVSRANG</sequence>
<feature type="domain" description="HNH nuclease" evidence="1">
    <location>
        <begin position="196"/>
        <end position="247"/>
    </location>
</feature>
<reference evidence="2" key="1">
    <citation type="journal article" date="2016" name="Int. J. Mol. Sci.">
        <title>Comparative genomics of the extreme acidophile Acidithiobacillus thiooxidans reveals intraspecific divergence and niche adaptation.</title>
        <authorList>
            <person name="Zhang X."/>
            <person name="Feng X."/>
            <person name="Tao J."/>
            <person name="Ma L."/>
            <person name="Xiao Y."/>
            <person name="Liang Y."/>
            <person name="Liu X."/>
            <person name="Yin H."/>
        </authorList>
    </citation>
    <scope>NUCLEOTIDE SEQUENCE [LARGE SCALE GENOMIC DNA]</scope>
    <source>
        <strain evidence="2">DXS-W</strain>
    </source>
</reference>
<dbReference type="RefSeq" id="WP_065974564.1">
    <property type="nucleotide sequence ID" value="NZ_LWRY01000247.1"/>
</dbReference>
<dbReference type="InterPro" id="IPR047693">
    <property type="entry name" value="RNA-guided_IscB-like"/>
</dbReference>
<dbReference type="NCBIfam" id="NF040563">
    <property type="entry name" value="guided_IscB"/>
    <property type="match status" value="1"/>
</dbReference>
<dbReference type="PANTHER" id="PTHR33877">
    <property type="entry name" value="SLL1193 PROTEIN"/>
    <property type="match status" value="1"/>
</dbReference>
<evidence type="ECO:0000313" key="3">
    <source>
        <dbReference type="Proteomes" id="UP000095008"/>
    </source>
</evidence>
<dbReference type="SMART" id="SM00507">
    <property type="entry name" value="HNHc"/>
    <property type="match status" value="1"/>
</dbReference>
<dbReference type="OrthoDB" id="9802901at2"/>
<dbReference type="Pfam" id="PF01844">
    <property type="entry name" value="HNH"/>
    <property type="match status" value="1"/>
</dbReference>
<dbReference type="InterPro" id="IPR025938">
    <property type="entry name" value="RRXRR_dom"/>
</dbReference>
<protein>
    <submittedName>
        <fullName evidence="2">HNH endonuclease</fullName>
    </submittedName>
</protein>